<dbReference type="CDD" id="cd17321">
    <property type="entry name" value="MFS_MMR_MDR_like"/>
    <property type="match status" value="1"/>
</dbReference>
<reference evidence="10 11" key="1">
    <citation type="submission" date="2020-05" db="EMBL/GenBank/DDBJ databases">
        <title>Draft genome sequence of Mycobacterium hippocampi DL, isolated from European seabass, Dicentrarchus labrax, reared in fish farms.</title>
        <authorList>
            <person name="Stathopoulou P."/>
            <person name="Asimakis E."/>
            <person name="Tzokas K."/>
            <person name="Batargias C."/>
            <person name="Tsiamis G."/>
        </authorList>
    </citation>
    <scope>NUCLEOTIDE SEQUENCE [LARGE SCALE GENOMIC DNA]</scope>
    <source>
        <strain evidence="10 11">DL</strain>
    </source>
</reference>
<accession>A0A850PRQ8</accession>
<dbReference type="GO" id="GO:0005886">
    <property type="term" value="C:plasma membrane"/>
    <property type="evidence" value="ECO:0007669"/>
    <property type="project" value="UniProtKB-SubCell"/>
</dbReference>
<dbReference type="GO" id="GO:0022857">
    <property type="term" value="F:transmembrane transporter activity"/>
    <property type="evidence" value="ECO:0007669"/>
    <property type="project" value="InterPro"/>
</dbReference>
<feature type="transmembrane region" description="Helical" evidence="8">
    <location>
        <begin position="357"/>
        <end position="383"/>
    </location>
</feature>
<keyword evidence="11" id="KW-1185">Reference proteome</keyword>
<feature type="transmembrane region" description="Helical" evidence="8">
    <location>
        <begin position="73"/>
        <end position="92"/>
    </location>
</feature>
<feature type="transmembrane region" description="Helical" evidence="8">
    <location>
        <begin position="262"/>
        <end position="284"/>
    </location>
</feature>
<dbReference type="Gene3D" id="1.20.1250.20">
    <property type="entry name" value="MFS general substrate transporter like domains"/>
    <property type="match status" value="1"/>
</dbReference>
<feature type="transmembrane region" description="Helical" evidence="8">
    <location>
        <begin position="328"/>
        <end position="351"/>
    </location>
</feature>
<evidence type="ECO:0000256" key="3">
    <source>
        <dbReference type="ARBA" id="ARBA00022475"/>
    </source>
</evidence>
<feature type="region of interest" description="Disordered" evidence="7">
    <location>
        <begin position="570"/>
        <end position="592"/>
    </location>
</feature>
<feature type="transmembrane region" description="Helical" evidence="8">
    <location>
        <begin position="42"/>
        <end position="61"/>
    </location>
</feature>
<dbReference type="Gene3D" id="1.20.1720.10">
    <property type="entry name" value="Multidrug resistance protein D"/>
    <property type="match status" value="1"/>
</dbReference>
<evidence type="ECO:0000256" key="7">
    <source>
        <dbReference type="SAM" id="MobiDB-lite"/>
    </source>
</evidence>
<feature type="transmembrane region" description="Helical" evidence="8">
    <location>
        <begin position="193"/>
        <end position="212"/>
    </location>
</feature>
<keyword evidence="6 8" id="KW-0472">Membrane</keyword>
<dbReference type="SUPFAM" id="SSF103473">
    <property type="entry name" value="MFS general substrate transporter"/>
    <property type="match status" value="1"/>
</dbReference>
<feature type="transmembrane region" description="Helical" evidence="8">
    <location>
        <begin position="304"/>
        <end position="321"/>
    </location>
</feature>
<keyword evidence="2" id="KW-0813">Transport</keyword>
<dbReference type="PROSITE" id="PS50850">
    <property type="entry name" value="MFS"/>
    <property type="match status" value="1"/>
</dbReference>
<evidence type="ECO:0000259" key="9">
    <source>
        <dbReference type="PROSITE" id="PS50850"/>
    </source>
</evidence>
<sequence>MNRRWFALGILTMAVLLIGIDGTVLALATPFISADLNTTGTQILWIGDIYSFVLAALLISMGSLGDRIGHKKLLLTGATAFAIVSAITAYASSPEMLIVGRALLGMAGATLAPATLALIRGLFPDQRERSIAVGVWASAFSAGAALGPVVGGVLLEHFWWGSVFLINIPVMLVLLVGGIVLLPEHRNPEPGPWDLPSVALSMVGMLGVVYGIKEGFTALAHGLRIDAVLAAVVGAVALTLFVRRQLRLPVPLIDVRLFRNPVFSGVVSANLLSVLGLSGLVFFLSQYFQLVHGYGPLKAGLAELPAAVTATVFGVLAGVAVRYVSHRLVLTTGLTLVGVAMASLMASLWLFTPITPYLPLGIALFVVGVGLGLAFTVASDVILASVPKERAGSAAAVSETAYELGMALGIATLGSIITAVYRTVVIAPGLSADVAGEARDSLPRAIKVAEELPADQADELLAAAKSAFTHGLAIASGVGAALLLTAAVAVWLLLRPRKDVAGSATGSPGAVEIGVLADPGVHGDSGSDRRVDAPGGAELSDRHCAVGTRRRLGGDAGPLLAEDQQAIARQTGVLDGGSPGDVVDCHDGQRRR</sequence>
<gene>
    <name evidence="10" type="ORF">HLY00_4967</name>
</gene>
<feature type="transmembrane region" description="Helical" evidence="8">
    <location>
        <begin position="131"/>
        <end position="151"/>
    </location>
</feature>
<feature type="transmembrane region" description="Helical" evidence="8">
    <location>
        <begin position="98"/>
        <end position="119"/>
    </location>
</feature>
<dbReference type="InterPro" id="IPR036259">
    <property type="entry name" value="MFS_trans_sf"/>
</dbReference>
<evidence type="ECO:0000256" key="2">
    <source>
        <dbReference type="ARBA" id="ARBA00022448"/>
    </source>
</evidence>
<dbReference type="AlphaFoldDB" id="A0A850PRQ8"/>
<dbReference type="InterPro" id="IPR011701">
    <property type="entry name" value="MFS"/>
</dbReference>
<evidence type="ECO:0000256" key="1">
    <source>
        <dbReference type="ARBA" id="ARBA00004651"/>
    </source>
</evidence>
<dbReference type="InterPro" id="IPR020846">
    <property type="entry name" value="MFS_dom"/>
</dbReference>
<keyword evidence="5 8" id="KW-1133">Transmembrane helix</keyword>
<dbReference type="PANTHER" id="PTHR42718">
    <property type="entry name" value="MAJOR FACILITATOR SUPERFAMILY MULTIDRUG TRANSPORTER MFSC"/>
    <property type="match status" value="1"/>
</dbReference>
<organism evidence="10 11">
    <name type="scientific">Mycolicibacterium hippocampi</name>
    <dbReference type="NCBI Taxonomy" id="659824"/>
    <lineage>
        <taxon>Bacteria</taxon>
        <taxon>Bacillati</taxon>
        <taxon>Actinomycetota</taxon>
        <taxon>Actinomycetes</taxon>
        <taxon>Mycobacteriales</taxon>
        <taxon>Mycobacteriaceae</taxon>
        <taxon>Mycolicibacterium</taxon>
    </lineage>
</organism>
<evidence type="ECO:0000313" key="10">
    <source>
        <dbReference type="EMBL" id="NVN52999.1"/>
    </source>
</evidence>
<feature type="transmembrane region" description="Helical" evidence="8">
    <location>
        <begin position="157"/>
        <end position="181"/>
    </location>
</feature>
<feature type="compositionally biased region" description="Basic and acidic residues" evidence="7">
    <location>
        <begin position="583"/>
        <end position="592"/>
    </location>
</feature>
<evidence type="ECO:0000313" key="11">
    <source>
        <dbReference type="Proteomes" id="UP000570517"/>
    </source>
</evidence>
<evidence type="ECO:0000256" key="5">
    <source>
        <dbReference type="ARBA" id="ARBA00022989"/>
    </source>
</evidence>
<feature type="transmembrane region" description="Helical" evidence="8">
    <location>
        <begin position="404"/>
        <end position="424"/>
    </location>
</feature>
<keyword evidence="3" id="KW-1003">Cell membrane</keyword>
<dbReference type="Pfam" id="PF07690">
    <property type="entry name" value="MFS_1"/>
    <property type="match status" value="1"/>
</dbReference>
<feature type="region of interest" description="Disordered" evidence="7">
    <location>
        <begin position="521"/>
        <end position="542"/>
    </location>
</feature>
<proteinExistence type="predicted"/>
<comment type="caution">
    <text evidence="10">The sequence shown here is derived from an EMBL/GenBank/DDBJ whole genome shotgun (WGS) entry which is preliminary data.</text>
</comment>
<dbReference type="EMBL" id="JABFYL010000048">
    <property type="protein sequence ID" value="NVN52999.1"/>
    <property type="molecule type" value="Genomic_DNA"/>
</dbReference>
<feature type="transmembrane region" description="Helical" evidence="8">
    <location>
        <begin position="472"/>
        <end position="494"/>
    </location>
</feature>
<protein>
    <submittedName>
        <fullName evidence="10">Multidrug resistance efflux pump</fullName>
    </submittedName>
</protein>
<dbReference type="PANTHER" id="PTHR42718:SF47">
    <property type="entry name" value="METHYL VIOLOGEN RESISTANCE PROTEIN SMVA"/>
    <property type="match status" value="1"/>
</dbReference>
<keyword evidence="4 8" id="KW-0812">Transmembrane</keyword>
<name>A0A850PRQ8_9MYCO</name>
<feature type="transmembrane region" description="Helical" evidence="8">
    <location>
        <begin position="218"/>
        <end position="242"/>
    </location>
</feature>
<evidence type="ECO:0000256" key="6">
    <source>
        <dbReference type="ARBA" id="ARBA00023136"/>
    </source>
</evidence>
<feature type="domain" description="Major facilitator superfamily (MFS) profile" evidence="9">
    <location>
        <begin position="7"/>
        <end position="498"/>
    </location>
</feature>
<evidence type="ECO:0000256" key="8">
    <source>
        <dbReference type="SAM" id="Phobius"/>
    </source>
</evidence>
<dbReference type="Proteomes" id="UP000570517">
    <property type="component" value="Unassembled WGS sequence"/>
</dbReference>
<comment type="subcellular location">
    <subcellularLocation>
        <location evidence="1">Cell membrane</location>
        <topology evidence="1">Multi-pass membrane protein</topology>
    </subcellularLocation>
</comment>
<evidence type="ECO:0000256" key="4">
    <source>
        <dbReference type="ARBA" id="ARBA00022692"/>
    </source>
</evidence>